<protein>
    <recommendedName>
        <fullName evidence="4">Fido domain-containing protein</fullName>
    </recommendedName>
</protein>
<dbReference type="PANTHER" id="PTHR13504:SF38">
    <property type="entry name" value="FIDO DOMAIN-CONTAINING PROTEIN"/>
    <property type="match status" value="1"/>
</dbReference>
<keyword evidence="6" id="KW-1185">Reference proteome</keyword>
<feature type="active site" evidence="1">
    <location>
        <position position="341"/>
    </location>
</feature>
<feature type="region of interest" description="Disordered" evidence="3">
    <location>
        <begin position="1"/>
        <end position="66"/>
    </location>
</feature>
<organism evidence="5 6">
    <name type="scientific">Letharia lupina</name>
    <dbReference type="NCBI Taxonomy" id="560253"/>
    <lineage>
        <taxon>Eukaryota</taxon>
        <taxon>Fungi</taxon>
        <taxon>Dikarya</taxon>
        <taxon>Ascomycota</taxon>
        <taxon>Pezizomycotina</taxon>
        <taxon>Lecanoromycetes</taxon>
        <taxon>OSLEUM clade</taxon>
        <taxon>Lecanoromycetidae</taxon>
        <taxon>Lecanorales</taxon>
        <taxon>Lecanorineae</taxon>
        <taxon>Parmeliaceae</taxon>
        <taxon>Letharia</taxon>
    </lineage>
</organism>
<dbReference type="GO" id="GO:0005524">
    <property type="term" value="F:ATP binding"/>
    <property type="evidence" value="ECO:0007669"/>
    <property type="project" value="UniProtKB-KW"/>
</dbReference>
<evidence type="ECO:0000259" key="4">
    <source>
        <dbReference type="PROSITE" id="PS51459"/>
    </source>
</evidence>
<evidence type="ECO:0000256" key="3">
    <source>
        <dbReference type="SAM" id="MobiDB-lite"/>
    </source>
</evidence>
<dbReference type="Pfam" id="PF02661">
    <property type="entry name" value="Fic"/>
    <property type="match status" value="1"/>
</dbReference>
<evidence type="ECO:0000256" key="1">
    <source>
        <dbReference type="PIRSR" id="PIRSR640198-1"/>
    </source>
</evidence>
<comment type="caution">
    <text evidence="5">The sequence shown here is derived from an EMBL/GenBank/DDBJ whole genome shotgun (WGS) entry which is preliminary data.</text>
</comment>
<proteinExistence type="predicted"/>
<evidence type="ECO:0000256" key="2">
    <source>
        <dbReference type="PIRSR" id="PIRSR640198-2"/>
    </source>
</evidence>
<dbReference type="PROSITE" id="PS51459">
    <property type="entry name" value="FIDO"/>
    <property type="match status" value="1"/>
</dbReference>
<dbReference type="Proteomes" id="UP000593566">
    <property type="component" value="Unassembled WGS sequence"/>
</dbReference>
<feature type="binding site" evidence="2">
    <location>
        <begin position="345"/>
        <end position="352"/>
    </location>
    <ligand>
        <name>ATP</name>
        <dbReference type="ChEBI" id="CHEBI:30616"/>
    </ligand>
</feature>
<keyword evidence="2" id="KW-0547">Nucleotide-binding</keyword>
<dbReference type="InterPro" id="IPR036597">
    <property type="entry name" value="Fido-like_dom_sf"/>
</dbReference>
<name>A0A8H6C5U3_9LECA</name>
<evidence type="ECO:0000313" key="5">
    <source>
        <dbReference type="EMBL" id="KAF6217448.1"/>
    </source>
</evidence>
<dbReference type="EMBL" id="JACCJB010000028">
    <property type="protein sequence ID" value="KAF6217448.1"/>
    <property type="molecule type" value="Genomic_DNA"/>
</dbReference>
<reference evidence="5 6" key="1">
    <citation type="journal article" date="2020" name="Genomics">
        <title>Complete, high-quality genomes from long-read metagenomic sequencing of two wolf lichen thalli reveals enigmatic genome architecture.</title>
        <authorList>
            <person name="McKenzie S.K."/>
            <person name="Walston R.F."/>
            <person name="Allen J.L."/>
        </authorList>
    </citation>
    <scope>NUCLEOTIDE SEQUENCE [LARGE SCALE GENOMIC DNA]</scope>
    <source>
        <strain evidence="5">WasteWater1</strain>
    </source>
</reference>
<dbReference type="RefSeq" id="XP_037146883.1">
    <property type="nucleotide sequence ID" value="XM_037297814.1"/>
</dbReference>
<sequence length="422" mass="48622">MENISPRRSPERSPVRRSRGHSRPPIPTFSNLSISTNQAGESSSSQYALRSPTSPDSPLGREGQETYRDTLRKTLRRRWANWGNSEAGEQKFNFTIRMSDTRLFYSRKSRPQEQFNEALQYLNEIQGIRRDNPEKTAEIMSQCIQDDMKLVIFGSNMIERAGLNLAETIKMVDRIFKGQEVDVGERDDDYQMQLENYIEAKRSAQEAENHILRKRWEVIQHARALWFLTNSFVIEQRPLSEELIRETHKILCTNVSDPKYDTPWQEYAGKYRNHVRQPGSKQMGAEVNAGGTHFTASQMVPKAMSRFVTELNNKIEEATQRGALDPFCLAAWACADFVVIHPFLDGNGRTCRILLNAITMRYAGIVVPIGEHDEERSKYLNIKRRYSEDCDGEGEFAEMVLDRGTARLQAMRDKVKGSMRLR</sequence>
<dbReference type="Gene3D" id="1.10.3290.10">
    <property type="entry name" value="Fido-like domain"/>
    <property type="match status" value="1"/>
</dbReference>
<dbReference type="GeneID" id="59335318"/>
<accession>A0A8H6C5U3</accession>
<feature type="compositionally biased region" description="Polar residues" evidence="3">
    <location>
        <begin position="28"/>
        <end position="56"/>
    </location>
</feature>
<dbReference type="SUPFAM" id="SSF140931">
    <property type="entry name" value="Fic-like"/>
    <property type="match status" value="1"/>
</dbReference>
<dbReference type="PANTHER" id="PTHR13504">
    <property type="entry name" value="FIDO DOMAIN-CONTAINING PROTEIN DDB_G0283145"/>
    <property type="match status" value="1"/>
</dbReference>
<feature type="domain" description="Fido" evidence="4">
    <location>
        <begin position="239"/>
        <end position="402"/>
    </location>
</feature>
<dbReference type="InterPro" id="IPR040198">
    <property type="entry name" value="Fido_containing"/>
</dbReference>
<keyword evidence="2" id="KW-0067">ATP-binding</keyword>
<dbReference type="InterPro" id="IPR003812">
    <property type="entry name" value="Fido"/>
</dbReference>
<evidence type="ECO:0000313" key="6">
    <source>
        <dbReference type="Proteomes" id="UP000593566"/>
    </source>
</evidence>
<dbReference type="AlphaFoldDB" id="A0A8H6C5U3"/>
<gene>
    <name evidence="5" type="ORF">HO133_006918</name>
</gene>